<dbReference type="InterPro" id="IPR045155">
    <property type="entry name" value="Beta-lactam_cat"/>
</dbReference>
<protein>
    <recommendedName>
        <fullName evidence="3 6">Beta-lactamase</fullName>
        <ecNumber evidence="3 6">3.5.2.6</ecNumber>
    </recommendedName>
</protein>
<dbReference type="GO" id="GO:0030655">
    <property type="term" value="P:beta-lactam antibiotic catabolic process"/>
    <property type="evidence" value="ECO:0007669"/>
    <property type="project" value="InterPro"/>
</dbReference>
<dbReference type="Pfam" id="PF13354">
    <property type="entry name" value="Beta-lactamase2"/>
    <property type="match status" value="1"/>
</dbReference>
<evidence type="ECO:0000313" key="9">
    <source>
        <dbReference type="Proteomes" id="UP000249577"/>
    </source>
</evidence>
<evidence type="ECO:0000256" key="5">
    <source>
        <dbReference type="ARBA" id="ARBA00023251"/>
    </source>
</evidence>
<feature type="domain" description="Beta-lactamase class A catalytic" evidence="7">
    <location>
        <begin position="51"/>
        <end position="265"/>
    </location>
</feature>
<evidence type="ECO:0000256" key="3">
    <source>
        <dbReference type="ARBA" id="ARBA00012865"/>
    </source>
</evidence>
<reference evidence="8 9" key="1">
    <citation type="submission" date="2017-08" db="EMBL/GenBank/DDBJ databases">
        <title>Infants hospitalized years apart are colonized by the same room-sourced microbial strains.</title>
        <authorList>
            <person name="Brooks B."/>
            <person name="Olm M.R."/>
            <person name="Firek B.A."/>
            <person name="Baker R."/>
            <person name="Thomas B.C."/>
            <person name="Morowitz M.J."/>
            <person name="Banfield J.F."/>
        </authorList>
    </citation>
    <scope>NUCLEOTIDE SEQUENCE [LARGE SCALE GENOMIC DNA]</scope>
    <source>
        <strain evidence="8">S2_005_003_R2_43</strain>
    </source>
</reference>
<dbReference type="SUPFAM" id="SSF56601">
    <property type="entry name" value="beta-lactamase/transpeptidase-like"/>
    <property type="match status" value="1"/>
</dbReference>
<dbReference type="InterPro" id="IPR012338">
    <property type="entry name" value="Beta-lactam/transpept-like"/>
</dbReference>
<dbReference type="PROSITE" id="PS51257">
    <property type="entry name" value="PROKAR_LIPOPROTEIN"/>
    <property type="match status" value="1"/>
</dbReference>
<dbReference type="PANTHER" id="PTHR35333">
    <property type="entry name" value="BETA-LACTAMASE"/>
    <property type="match status" value="1"/>
</dbReference>
<evidence type="ECO:0000256" key="6">
    <source>
        <dbReference type="RuleBase" id="RU361140"/>
    </source>
</evidence>
<keyword evidence="5 6" id="KW-0046">Antibiotic resistance</keyword>
<dbReference type="PRINTS" id="PR00118">
    <property type="entry name" value="BLACTAMASEA"/>
</dbReference>
<comment type="caution">
    <text evidence="8">The sequence shown here is derived from an EMBL/GenBank/DDBJ whole genome shotgun (WGS) entry which is preliminary data.</text>
</comment>
<dbReference type="NCBIfam" id="NF033103">
    <property type="entry name" value="bla_class_A"/>
    <property type="match status" value="1"/>
</dbReference>
<dbReference type="Proteomes" id="UP000249577">
    <property type="component" value="Unassembled WGS sequence"/>
</dbReference>
<dbReference type="InterPro" id="IPR000871">
    <property type="entry name" value="Beta-lactam_class-A"/>
</dbReference>
<gene>
    <name evidence="8" type="ORF">DI565_10165</name>
</gene>
<comment type="catalytic activity">
    <reaction evidence="1 6">
        <text>a beta-lactam + H2O = a substituted beta-amino acid</text>
        <dbReference type="Rhea" id="RHEA:20401"/>
        <dbReference type="ChEBI" id="CHEBI:15377"/>
        <dbReference type="ChEBI" id="CHEBI:35627"/>
        <dbReference type="ChEBI" id="CHEBI:140347"/>
        <dbReference type="EC" id="3.5.2.6"/>
    </reaction>
</comment>
<name>A0A2W5M8N1_ANCNO</name>
<proteinExistence type="inferred from homology"/>
<dbReference type="GO" id="GO:0046677">
    <property type="term" value="P:response to antibiotic"/>
    <property type="evidence" value="ECO:0007669"/>
    <property type="project" value="UniProtKB-UniRule"/>
</dbReference>
<organism evidence="8 9">
    <name type="scientific">Ancylobacter novellus</name>
    <name type="common">Thiobacillus novellus</name>
    <dbReference type="NCBI Taxonomy" id="921"/>
    <lineage>
        <taxon>Bacteria</taxon>
        <taxon>Pseudomonadati</taxon>
        <taxon>Pseudomonadota</taxon>
        <taxon>Alphaproteobacteria</taxon>
        <taxon>Hyphomicrobiales</taxon>
        <taxon>Xanthobacteraceae</taxon>
        <taxon>Ancylobacter</taxon>
    </lineage>
</organism>
<evidence type="ECO:0000256" key="2">
    <source>
        <dbReference type="ARBA" id="ARBA00009009"/>
    </source>
</evidence>
<evidence type="ECO:0000256" key="4">
    <source>
        <dbReference type="ARBA" id="ARBA00022801"/>
    </source>
</evidence>
<dbReference type="GO" id="GO:0008800">
    <property type="term" value="F:beta-lactamase activity"/>
    <property type="evidence" value="ECO:0007669"/>
    <property type="project" value="UniProtKB-UniRule"/>
</dbReference>
<dbReference type="Gene3D" id="3.40.710.10">
    <property type="entry name" value="DD-peptidase/beta-lactamase superfamily"/>
    <property type="match status" value="1"/>
</dbReference>
<dbReference type="EMBL" id="QFPN01000004">
    <property type="protein sequence ID" value="PZQ16147.1"/>
    <property type="molecule type" value="Genomic_DNA"/>
</dbReference>
<evidence type="ECO:0000313" key="8">
    <source>
        <dbReference type="EMBL" id="PZQ16147.1"/>
    </source>
</evidence>
<comment type="similarity">
    <text evidence="2 6">Belongs to the class-A beta-lactamase family.</text>
</comment>
<keyword evidence="4 6" id="KW-0378">Hydrolase</keyword>
<dbReference type="InterPro" id="IPR023650">
    <property type="entry name" value="Beta-lactam_class-A_AS"/>
</dbReference>
<dbReference type="AlphaFoldDB" id="A0A2W5M8N1"/>
<accession>A0A2W5M8N1</accession>
<dbReference type="PROSITE" id="PS00146">
    <property type="entry name" value="BETA_LACTAMASE_A"/>
    <property type="match status" value="1"/>
</dbReference>
<dbReference type="EC" id="3.5.2.6" evidence="3 6"/>
<dbReference type="PANTHER" id="PTHR35333:SF3">
    <property type="entry name" value="BETA-LACTAMASE-TYPE TRANSPEPTIDASE FOLD CONTAINING PROTEIN"/>
    <property type="match status" value="1"/>
</dbReference>
<sequence length="297" mass="30514">MRRRTVLAGGVAFFACGARSGARAQGAASAPARFAETIKALEARSGGRLGVALLEVGGGLRLAHRGGERFPMCSTFKALLAAAVLARVDRGEETTDRRIEIPASAILDGSPFSSARAGADASVAELCEASMTLSDNAAANLLLPSVGGPQGLTRFLRSIDDPVTRLDRIEPALNEAAPGDPRDTTSPAAMAATLATLVFGETLTPFSRGALVRWLIDARTGGKRLRAGLPPDWTAGDKTGAGPNGTTNDVAVLWPPAGQPLVLACYLTGSALDAAGRDAIHADVARAAVAELSPRPE</sequence>
<evidence type="ECO:0000256" key="1">
    <source>
        <dbReference type="ARBA" id="ARBA00001526"/>
    </source>
</evidence>
<evidence type="ECO:0000259" key="7">
    <source>
        <dbReference type="Pfam" id="PF13354"/>
    </source>
</evidence>